<name>A0A8J8Q2R2_9EURY</name>
<protein>
    <recommendedName>
        <fullName evidence="1">DUF7351 domain-containing protein</fullName>
    </recommendedName>
</protein>
<evidence type="ECO:0000313" key="2">
    <source>
        <dbReference type="EMBL" id="TYL37842.1"/>
    </source>
</evidence>
<evidence type="ECO:0000313" key="3">
    <source>
        <dbReference type="Proteomes" id="UP000766904"/>
    </source>
</evidence>
<organism evidence="2 3">
    <name type="scientific">Natronococcus pandeyae</name>
    <dbReference type="NCBI Taxonomy" id="2055836"/>
    <lineage>
        <taxon>Archaea</taxon>
        <taxon>Methanobacteriati</taxon>
        <taxon>Methanobacteriota</taxon>
        <taxon>Stenosarchaea group</taxon>
        <taxon>Halobacteria</taxon>
        <taxon>Halobacteriales</taxon>
        <taxon>Natrialbaceae</taxon>
        <taxon>Natronococcus</taxon>
    </lineage>
</organism>
<reference evidence="2" key="1">
    <citation type="submission" date="2017-11" db="EMBL/GenBank/DDBJ databases">
        <authorList>
            <person name="Kajale S.C."/>
            <person name="Sharma A."/>
        </authorList>
    </citation>
    <scope>NUCLEOTIDE SEQUENCE</scope>
    <source>
        <strain evidence="2">LS1_42</strain>
    </source>
</reference>
<gene>
    <name evidence="2" type="ORF">CV102_13990</name>
</gene>
<accession>A0A8J8Q2R2</accession>
<dbReference type="AlphaFoldDB" id="A0A8J8Q2R2"/>
<keyword evidence="3" id="KW-1185">Reference proteome</keyword>
<dbReference type="Pfam" id="PF24042">
    <property type="entry name" value="DUF7351"/>
    <property type="match status" value="1"/>
</dbReference>
<dbReference type="InterPro" id="IPR055775">
    <property type="entry name" value="DUF7351"/>
</dbReference>
<proteinExistence type="predicted"/>
<dbReference type="EMBL" id="PHNJ01000007">
    <property type="protein sequence ID" value="TYL37842.1"/>
    <property type="molecule type" value="Genomic_DNA"/>
</dbReference>
<sequence length="79" mass="8739">MPCHPASVGSYLFTQPNVGRFYVDHGVDLHTIDIWNARLFVDPTLTVIAESPWHIEATFEYDGDGMTIALNDDLSTATA</sequence>
<comment type="caution">
    <text evidence="2">The sequence shown here is derived from an EMBL/GenBank/DDBJ whole genome shotgun (WGS) entry which is preliminary data.</text>
</comment>
<dbReference type="Proteomes" id="UP000766904">
    <property type="component" value="Unassembled WGS sequence"/>
</dbReference>
<evidence type="ECO:0000259" key="1">
    <source>
        <dbReference type="Pfam" id="PF24042"/>
    </source>
</evidence>
<feature type="domain" description="DUF7351" evidence="1">
    <location>
        <begin position="6"/>
        <end position="75"/>
    </location>
</feature>